<dbReference type="InterPro" id="IPR013320">
    <property type="entry name" value="ConA-like_dom_sf"/>
</dbReference>
<dbReference type="Gene3D" id="3.30.40.10">
    <property type="entry name" value="Zinc/RING finger domain, C3HC4 (zinc finger)"/>
    <property type="match status" value="1"/>
</dbReference>
<dbReference type="PROSITE" id="PS00518">
    <property type="entry name" value="ZF_RING_1"/>
    <property type="match status" value="1"/>
</dbReference>
<dbReference type="FunFam" id="2.60.120.920:FF:000004">
    <property type="entry name" value="Butyrophilin subfamily 1 member A1"/>
    <property type="match status" value="1"/>
</dbReference>
<keyword evidence="4" id="KW-0479">Metal-binding</keyword>
<evidence type="ECO:0000256" key="1">
    <source>
        <dbReference type="ARBA" id="ARBA00004496"/>
    </source>
</evidence>
<dbReference type="SUPFAM" id="SSF49899">
    <property type="entry name" value="Concanavalin A-like lectins/glucanases"/>
    <property type="match status" value="1"/>
</dbReference>
<dbReference type="GO" id="GO:0008270">
    <property type="term" value="F:zinc ion binding"/>
    <property type="evidence" value="ECO:0007669"/>
    <property type="project" value="UniProtKB-KW"/>
</dbReference>
<dbReference type="InterPro" id="IPR006574">
    <property type="entry name" value="PRY"/>
</dbReference>
<evidence type="ECO:0000256" key="5">
    <source>
        <dbReference type="ARBA" id="ARBA00022771"/>
    </source>
</evidence>
<keyword evidence="6" id="KW-0862">Zinc</keyword>
<dbReference type="Pfam" id="PF13765">
    <property type="entry name" value="PRY"/>
    <property type="match status" value="1"/>
</dbReference>
<organism evidence="13 14">
    <name type="scientific">Mugilogobius chulae</name>
    <name type="common">yellowstripe goby</name>
    <dbReference type="NCBI Taxonomy" id="88201"/>
    <lineage>
        <taxon>Eukaryota</taxon>
        <taxon>Metazoa</taxon>
        <taxon>Chordata</taxon>
        <taxon>Craniata</taxon>
        <taxon>Vertebrata</taxon>
        <taxon>Euteleostomi</taxon>
        <taxon>Actinopterygii</taxon>
        <taxon>Neopterygii</taxon>
        <taxon>Teleostei</taxon>
        <taxon>Neoteleostei</taxon>
        <taxon>Acanthomorphata</taxon>
        <taxon>Gobiaria</taxon>
        <taxon>Gobiiformes</taxon>
        <taxon>Gobioidei</taxon>
        <taxon>Gobiidae</taxon>
        <taxon>Gobionellinae</taxon>
        <taxon>Mugilogobius</taxon>
    </lineage>
</organism>
<proteinExistence type="inferred from homology"/>
<dbReference type="Pfam" id="PF00622">
    <property type="entry name" value="SPRY"/>
    <property type="match status" value="1"/>
</dbReference>
<dbReference type="Gene3D" id="3.30.160.60">
    <property type="entry name" value="Classic Zinc Finger"/>
    <property type="match status" value="1"/>
</dbReference>
<feature type="domain" description="RING-type" evidence="10">
    <location>
        <begin position="12"/>
        <end position="52"/>
    </location>
</feature>
<feature type="domain" description="B30.2/SPRY" evidence="12">
    <location>
        <begin position="268"/>
        <end position="461"/>
    </location>
</feature>
<dbReference type="PROSITE" id="PS50188">
    <property type="entry name" value="B302_SPRY"/>
    <property type="match status" value="1"/>
</dbReference>
<keyword evidence="8" id="KW-0175">Coiled coil</keyword>
<dbReference type="InterPro" id="IPR018957">
    <property type="entry name" value="Znf_C3HC4_RING-type"/>
</dbReference>
<comment type="caution">
    <text evidence="13">The sequence shown here is derived from an EMBL/GenBank/DDBJ whole genome shotgun (WGS) entry which is preliminary data.</text>
</comment>
<dbReference type="InterPro" id="IPR043136">
    <property type="entry name" value="B30.2/SPRY_sf"/>
</dbReference>
<evidence type="ECO:0000259" key="12">
    <source>
        <dbReference type="PROSITE" id="PS50188"/>
    </source>
</evidence>
<dbReference type="PROSITE" id="PS00028">
    <property type="entry name" value="ZINC_FINGER_C2H2_1"/>
    <property type="match status" value="1"/>
</dbReference>
<dbReference type="InterPro" id="IPR003879">
    <property type="entry name" value="Butyrophylin_SPRY"/>
</dbReference>
<dbReference type="Proteomes" id="UP001460270">
    <property type="component" value="Unassembled WGS sequence"/>
</dbReference>
<dbReference type="Gene3D" id="2.60.120.920">
    <property type="match status" value="1"/>
</dbReference>
<name>A0AAW0P221_9GOBI</name>
<evidence type="ECO:0000259" key="11">
    <source>
        <dbReference type="PROSITE" id="PS50119"/>
    </source>
</evidence>
<dbReference type="SMART" id="SM00336">
    <property type="entry name" value="BBOX"/>
    <property type="match status" value="1"/>
</dbReference>
<dbReference type="SMART" id="SM00449">
    <property type="entry name" value="SPRY"/>
    <property type="match status" value="1"/>
</dbReference>
<dbReference type="SMART" id="SM00589">
    <property type="entry name" value="PRY"/>
    <property type="match status" value="1"/>
</dbReference>
<feature type="region of interest" description="Disordered" evidence="9">
    <location>
        <begin position="471"/>
        <end position="496"/>
    </location>
</feature>
<dbReference type="Pfam" id="PF00643">
    <property type="entry name" value="zf-B_box"/>
    <property type="match status" value="1"/>
</dbReference>
<evidence type="ECO:0000256" key="8">
    <source>
        <dbReference type="SAM" id="Coils"/>
    </source>
</evidence>
<dbReference type="InterPro" id="IPR013087">
    <property type="entry name" value="Znf_C2H2_type"/>
</dbReference>
<comment type="subcellular location">
    <subcellularLocation>
        <location evidence="1">Cytoplasm</location>
    </subcellularLocation>
</comment>
<dbReference type="InterPro" id="IPR000315">
    <property type="entry name" value="Znf_B-box"/>
</dbReference>
<accession>A0AAW0P221</accession>
<dbReference type="PRINTS" id="PR01407">
    <property type="entry name" value="BUTYPHLNCDUF"/>
</dbReference>
<evidence type="ECO:0000256" key="6">
    <source>
        <dbReference type="ARBA" id="ARBA00022833"/>
    </source>
</evidence>
<evidence type="ECO:0000256" key="7">
    <source>
        <dbReference type="PROSITE-ProRule" id="PRU00024"/>
    </source>
</evidence>
<gene>
    <name evidence="13" type="ORF">WMY93_011191</name>
</gene>
<dbReference type="InterPro" id="IPR050143">
    <property type="entry name" value="TRIM/RBCC"/>
</dbReference>
<evidence type="ECO:0000256" key="4">
    <source>
        <dbReference type="ARBA" id="ARBA00022723"/>
    </source>
</evidence>
<dbReference type="SMART" id="SM00184">
    <property type="entry name" value="RING"/>
    <property type="match status" value="1"/>
</dbReference>
<reference evidence="14" key="1">
    <citation type="submission" date="2024-04" db="EMBL/GenBank/DDBJ databases">
        <title>Salinicola lusitanus LLJ914,a marine bacterium isolated from the Okinawa Trough.</title>
        <authorList>
            <person name="Li J."/>
        </authorList>
    </citation>
    <scope>NUCLEOTIDE SEQUENCE [LARGE SCALE GENOMIC DNA]</scope>
</reference>
<dbReference type="CDD" id="cd19769">
    <property type="entry name" value="Bbox2_TRIM16-like"/>
    <property type="match status" value="1"/>
</dbReference>
<dbReference type="PANTHER" id="PTHR24103">
    <property type="entry name" value="E3 UBIQUITIN-PROTEIN LIGASE TRIM"/>
    <property type="match status" value="1"/>
</dbReference>
<dbReference type="PROSITE" id="PS50119">
    <property type="entry name" value="ZF_BBOX"/>
    <property type="match status" value="1"/>
</dbReference>
<dbReference type="GO" id="GO:0005737">
    <property type="term" value="C:cytoplasm"/>
    <property type="evidence" value="ECO:0007669"/>
    <property type="project" value="UniProtKB-SubCell"/>
</dbReference>
<evidence type="ECO:0000259" key="10">
    <source>
        <dbReference type="PROSITE" id="PS50089"/>
    </source>
</evidence>
<evidence type="ECO:0000313" key="14">
    <source>
        <dbReference type="Proteomes" id="UP001460270"/>
    </source>
</evidence>
<dbReference type="InterPro" id="IPR003877">
    <property type="entry name" value="SPRY_dom"/>
</dbReference>
<keyword evidence="14" id="KW-1185">Reference proteome</keyword>
<dbReference type="InterPro" id="IPR001870">
    <property type="entry name" value="B30.2/SPRY"/>
</dbReference>
<dbReference type="InterPro" id="IPR017907">
    <property type="entry name" value="Znf_RING_CS"/>
</dbReference>
<evidence type="ECO:0000256" key="2">
    <source>
        <dbReference type="ARBA" id="ARBA00008518"/>
    </source>
</evidence>
<comment type="similarity">
    <text evidence="2">Belongs to the TRIM/RBCC family.</text>
</comment>
<dbReference type="PROSITE" id="PS50089">
    <property type="entry name" value="ZF_RING_2"/>
    <property type="match status" value="1"/>
</dbReference>
<evidence type="ECO:0000313" key="13">
    <source>
        <dbReference type="EMBL" id="KAK7915430.1"/>
    </source>
</evidence>
<dbReference type="CDD" id="cd12893">
    <property type="entry name" value="SPRY_PRY_TRIM35"/>
    <property type="match status" value="1"/>
</dbReference>
<dbReference type="AlphaFoldDB" id="A0AAW0P221"/>
<evidence type="ECO:0000256" key="9">
    <source>
        <dbReference type="SAM" id="MobiDB-lite"/>
    </source>
</evidence>
<dbReference type="SUPFAM" id="SSF57850">
    <property type="entry name" value="RING/U-box"/>
    <property type="match status" value="1"/>
</dbReference>
<sequence length="583" mass="66467">MAVSELKDFLTCSVCLDTYTDPVSLSCHHSFCHSCLKDYWDKNQNKCCPLCRRKSSKDDLDINFSLRELSVSFKQKQKIQEQWMCSVHPAVPGLFCKDESRLLCPVCEFSQHSQHTVVSVDEAEMVLKKNLTLRIKALKDQRQSFEKHQETFERLKQHAKDQAESCAHQIKAVFQTLHRFLNEEQDKALAVLRGEHLKQTHSLNAALQSLKEKLFSLSSSIQELEQRMHTDTWTFLKTATQTHNDDLTVSSEPLQWPKAGVLNQARVLGNLGFRVWSKMKSVVHYSPVILDPNTAEEGLYLSEDLSAVRHGEMDYREVPDNPERFINSPTVLGSEGFSSGSHQWDVKVGDYKDWVIGIAKESVERKEKLYATPQYGIWCLKHKNGNYTNGCRTVVKVKRPPEKIRVKLDHDKGEVSFYDADHMTHLYTYTHTFTEKLFPFFSVGPAGDAKTRALQICETQSNEILEEILQKQQEKSRRKNRGHDSRRSEPSGPVPAFLRSPAVLSPALDMKPFLQFPLESPHPASLGLFHNFNTVSPFQSYLHSAVDLKNTAVAVEVAALREEREQLSEAGDRLDVCQSSSDT</sequence>
<dbReference type="InterPro" id="IPR013083">
    <property type="entry name" value="Znf_RING/FYVE/PHD"/>
</dbReference>
<dbReference type="InterPro" id="IPR001841">
    <property type="entry name" value="Znf_RING"/>
</dbReference>
<keyword evidence="5 7" id="KW-0863">Zinc-finger</keyword>
<evidence type="ECO:0000256" key="3">
    <source>
        <dbReference type="ARBA" id="ARBA00022490"/>
    </source>
</evidence>
<feature type="coiled-coil region" evidence="8">
    <location>
        <begin position="128"/>
        <end position="158"/>
    </location>
</feature>
<protein>
    <submittedName>
        <fullName evidence="13">Uncharacterized protein</fullName>
    </submittedName>
</protein>
<feature type="domain" description="B box-type" evidence="11">
    <location>
        <begin position="80"/>
        <end position="120"/>
    </location>
</feature>
<dbReference type="SUPFAM" id="SSF57845">
    <property type="entry name" value="B-box zinc-binding domain"/>
    <property type="match status" value="1"/>
</dbReference>
<dbReference type="EMBL" id="JBBPFD010000008">
    <property type="protein sequence ID" value="KAK7915430.1"/>
    <property type="molecule type" value="Genomic_DNA"/>
</dbReference>
<keyword evidence="3" id="KW-0963">Cytoplasm</keyword>
<dbReference type="Pfam" id="PF00097">
    <property type="entry name" value="zf-C3HC4"/>
    <property type="match status" value="1"/>
</dbReference>